<dbReference type="AlphaFoldDB" id="A0ABC9VN94"/>
<dbReference type="GO" id="GO:0003677">
    <property type="term" value="F:DNA binding"/>
    <property type="evidence" value="ECO:0007669"/>
    <property type="project" value="UniProtKB-KW"/>
</dbReference>
<dbReference type="Gene3D" id="3.40.50.2300">
    <property type="match status" value="1"/>
</dbReference>
<comment type="caution">
    <text evidence="5">The sequence shown here is derived from an EMBL/GenBank/DDBJ whole genome shotgun (WGS) entry which is preliminary data.</text>
</comment>
<sequence length="103" mass="11598">MAHRNIAYIGGKSAVVNLDGKIVLRKDDLREDGYIAWMKMHNFDQYCHIFTANWSADEALEATNQLLQLKDRPTAIVVASDPMALGVYKALNDAKLLIMLDFT</sequence>
<evidence type="ECO:0000256" key="3">
    <source>
        <dbReference type="ARBA" id="ARBA00023163"/>
    </source>
</evidence>
<feature type="domain" description="Transcriptional regulator LacI/GalR-like sensor" evidence="4">
    <location>
        <begin position="3"/>
        <end position="96"/>
    </location>
</feature>
<dbReference type="PANTHER" id="PTHR30146:SF149">
    <property type="entry name" value="HTH-TYPE TRANSCRIPTIONAL REGULATOR EBGR"/>
    <property type="match status" value="1"/>
</dbReference>
<evidence type="ECO:0000313" key="6">
    <source>
        <dbReference type="Proteomes" id="UP001437574"/>
    </source>
</evidence>
<proteinExistence type="predicted"/>
<dbReference type="InterPro" id="IPR046335">
    <property type="entry name" value="LacI/GalR-like_sensor"/>
</dbReference>
<dbReference type="Proteomes" id="UP001437574">
    <property type="component" value="Unassembled WGS sequence"/>
</dbReference>
<evidence type="ECO:0000256" key="1">
    <source>
        <dbReference type="ARBA" id="ARBA00023015"/>
    </source>
</evidence>
<protein>
    <recommendedName>
        <fullName evidence="4">Transcriptional regulator LacI/GalR-like sensor domain-containing protein</fullName>
    </recommendedName>
</protein>
<keyword evidence="3" id="KW-0804">Transcription</keyword>
<reference evidence="5 6" key="1">
    <citation type="journal article" date="2024" name="Int. J. Syst. Evol. Microbiol.">
        <title>Proposal of Lactobacillus amylovorus subsp. animalis subsp. nov. and an emended description of Lactobacillus amylovorus.</title>
        <authorList>
            <person name="Yamane K."/>
            <person name="Tanizawa Y."/>
            <person name="Kobayashi H."/>
            <person name="Kamizono T."/>
            <person name="Kojima Y."/>
            <person name="Takagi H."/>
            <person name="Tohno M."/>
        </authorList>
    </citation>
    <scope>NUCLEOTIDE SEQUENCE [LARGE SCALE GENOMIC DNA]</scope>
    <source>
        <strain evidence="5 6">TKL145</strain>
    </source>
</reference>
<evidence type="ECO:0000313" key="5">
    <source>
        <dbReference type="EMBL" id="GAA0042432.1"/>
    </source>
</evidence>
<dbReference type="Pfam" id="PF13377">
    <property type="entry name" value="Peripla_BP_3"/>
    <property type="match status" value="1"/>
</dbReference>
<accession>A0ABC9VN94</accession>
<dbReference type="EMBL" id="BAAAAK010000007">
    <property type="protein sequence ID" value="GAA0042432.1"/>
    <property type="molecule type" value="Genomic_DNA"/>
</dbReference>
<dbReference type="PANTHER" id="PTHR30146">
    <property type="entry name" value="LACI-RELATED TRANSCRIPTIONAL REPRESSOR"/>
    <property type="match status" value="1"/>
</dbReference>
<keyword evidence="1" id="KW-0805">Transcription regulation</keyword>
<keyword evidence="2" id="KW-0238">DNA-binding</keyword>
<organism evidence="5 6">
    <name type="scientific">Lactobacillus amylovorus subsp. animalium</name>
    <dbReference type="NCBI Taxonomy" id="3378536"/>
    <lineage>
        <taxon>Bacteria</taxon>
        <taxon>Bacillati</taxon>
        <taxon>Bacillota</taxon>
        <taxon>Bacilli</taxon>
        <taxon>Lactobacillales</taxon>
        <taxon>Lactobacillaceae</taxon>
        <taxon>Lactobacillus</taxon>
    </lineage>
</organism>
<gene>
    <name evidence="5" type="ORF">LATKL145_08420</name>
</gene>
<name>A0ABC9VN94_LACAM</name>
<reference evidence="6" key="2">
    <citation type="submission" date="2024-01" db="EMBL/GenBank/DDBJ databases">
        <title>Draft genome sequence of Lactobacillus amylovorus strain TKL145.</title>
        <authorList>
            <person name="Tohno M."/>
            <person name="Tanizawa Y."/>
        </authorList>
    </citation>
    <scope>NUCLEOTIDE SEQUENCE [LARGE SCALE GENOMIC DNA]</scope>
    <source>
        <strain evidence="6">TKL145</strain>
    </source>
</reference>
<evidence type="ECO:0000256" key="2">
    <source>
        <dbReference type="ARBA" id="ARBA00023125"/>
    </source>
</evidence>
<dbReference type="GO" id="GO:0006355">
    <property type="term" value="P:regulation of DNA-templated transcription"/>
    <property type="evidence" value="ECO:0007669"/>
    <property type="project" value="UniProtKB-ARBA"/>
</dbReference>
<dbReference type="InterPro" id="IPR028082">
    <property type="entry name" value="Peripla_BP_I"/>
</dbReference>
<dbReference type="SUPFAM" id="SSF53822">
    <property type="entry name" value="Periplasmic binding protein-like I"/>
    <property type="match status" value="1"/>
</dbReference>
<evidence type="ECO:0000259" key="4">
    <source>
        <dbReference type="Pfam" id="PF13377"/>
    </source>
</evidence>